<evidence type="ECO:0000256" key="1">
    <source>
        <dbReference type="SAM" id="MobiDB-lite"/>
    </source>
</evidence>
<dbReference type="CDD" id="cd14809">
    <property type="entry name" value="bZIP_AUREO-like"/>
    <property type="match status" value="1"/>
</dbReference>
<evidence type="ECO:0000313" key="4">
    <source>
        <dbReference type="Proteomes" id="UP000076420"/>
    </source>
</evidence>
<gene>
    <name evidence="3" type="primary">106068533</name>
</gene>
<name>A0A2C9KM89_BIOGL</name>
<dbReference type="InterPro" id="IPR039165">
    <property type="entry name" value="CREBRF"/>
</dbReference>
<dbReference type="RefSeq" id="XP_013083377.2">
    <property type="nucleotide sequence ID" value="XM_013227923.2"/>
</dbReference>
<proteinExistence type="predicted"/>
<feature type="compositionally biased region" description="Acidic residues" evidence="1">
    <location>
        <begin position="410"/>
        <end position="434"/>
    </location>
</feature>
<sequence length="674" mass="74878">MSKATEFPHSLINSISFIKQNCASLLNIDSFNSQILPKIDPKSSPTTGTSSISAEQCTLQKPLPQNLKRQVVAVKMADMFVPSPGLYNVTSPHSSIYDMDRPDQSACCVPTSYSNPSDSIFSDEIGLDDKLEDSNLQNYLTPDVINSLQAAQAINNPLNFWSVKMESVPVAELIDNLDTNPTLTQLNMEPEMSFVSDILNLDQDDSKMSYSLDYLCSDVTSSLIGQCNLNTMSVNSLESSSNSIPYTTKLTSLDPVKLSKEGQKPLACVEQEYVKSTSQNNKSNFPPRAQQPTLIGVVSPVKNNEDDSVRQSHTLQELLTKKTLIKTEPDSNNSSDKTAQIVPFLNILKMKGVCQVKEEPLSPQSNIVVKDESTEEKWKDIQKFIHSPEQDSPVRKRRRYDSGSSSHISEDDDEDDDKDNDDSDYDDVDSDIDADIAQISPKDCESLVATGKKQKQFFWQYNVQSKGPKGTRLKLAVESPADPHVLNDFEDPVFDECNTTIAGIRHGGKARKGDGNEITPNPKKLFMIGHQLMKLNRQIMACQLGADVPTAKRNESRKEKNKLASRACRLKKKAQHEANKIKLYGLEQEHGQLNSVLHYLWPYIQERAKCILEQSKLSLTSPSKSLTSMLEAAIAQSIKDRIAGNTTDYVNSVILKVESGDQNGGLTIKKSRKS</sequence>
<dbReference type="GO" id="GO:0000981">
    <property type="term" value="F:DNA-binding transcription factor activity, RNA polymerase II-specific"/>
    <property type="evidence" value="ECO:0007669"/>
    <property type="project" value="TreeGrafter"/>
</dbReference>
<dbReference type="OrthoDB" id="8931646at2759"/>
<dbReference type="PANTHER" id="PTHR21552:SF2">
    <property type="entry name" value="CREB3 REGULATORY FACTOR"/>
    <property type="match status" value="1"/>
</dbReference>
<dbReference type="GO" id="GO:0006986">
    <property type="term" value="P:response to unfolded protein"/>
    <property type="evidence" value="ECO:0007669"/>
    <property type="project" value="InterPro"/>
</dbReference>
<dbReference type="AlphaFoldDB" id="A0A2C9KM89"/>
<dbReference type="PANTHER" id="PTHR21552">
    <property type="entry name" value="ADULT RETINA PROTEIN"/>
    <property type="match status" value="1"/>
</dbReference>
<dbReference type="EnsemblMetazoa" id="BGLB021329-RA">
    <property type="protein sequence ID" value="BGLB021329-PA"/>
    <property type="gene ID" value="BGLB021329"/>
</dbReference>
<dbReference type="VEuPathDB" id="VectorBase:BGLB021329"/>
<organism evidence="3 4">
    <name type="scientific">Biomphalaria glabrata</name>
    <name type="common">Bloodfluke planorb</name>
    <name type="synonym">Freshwater snail</name>
    <dbReference type="NCBI Taxonomy" id="6526"/>
    <lineage>
        <taxon>Eukaryota</taxon>
        <taxon>Metazoa</taxon>
        <taxon>Spiralia</taxon>
        <taxon>Lophotrochozoa</taxon>
        <taxon>Mollusca</taxon>
        <taxon>Gastropoda</taxon>
        <taxon>Heterobranchia</taxon>
        <taxon>Euthyneura</taxon>
        <taxon>Panpulmonata</taxon>
        <taxon>Hygrophila</taxon>
        <taxon>Lymnaeoidea</taxon>
        <taxon>Planorbidae</taxon>
        <taxon>Biomphalaria</taxon>
    </lineage>
</organism>
<dbReference type="GO" id="GO:0005634">
    <property type="term" value="C:nucleus"/>
    <property type="evidence" value="ECO:0007669"/>
    <property type="project" value="TreeGrafter"/>
</dbReference>
<dbReference type="PROSITE" id="PS00036">
    <property type="entry name" value="BZIP_BASIC"/>
    <property type="match status" value="1"/>
</dbReference>
<evidence type="ECO:0000313" key="3">
    <source>
        <dbReference type="EnsemblMetazoa" id="BGLB021329-PA"/>
    </source>
</evidence>
<dbReference type="GO" id="GO:0000977">
    <property type="term" value="F:RNA polymerase II transcription regulatory region sequence-specific DNA binding"/>
    <property type="evidence" value="ECO:0007669"/>
    <property type="project" value="TreeGrafter"/>
</dbReference>
<dbReference type="KEGG" id="bgt:106068533"/>
<dbReference type="VEuPathDB" id="VectorBase:BGLAX_050994"/>
<dbReference type="InterPro" id="IPR046347">
    <property type="entry name" value="bZIP_sf"/>
</dbReference>
<dbReference type="Proteomes" id="UP000076420">
    <property type="component" value="Unassembled WGS sequence"/>
</dbReference>
<evidence type="ECO:0000259" key="2">
    <source>
        <dbReference type="PROSITE" id="PS00036"/>
    </source>
</evidence>
<feature type="domain" description="BZIP" evidence="2">
    <location>
        <begin position="557"/>
        <end position="571"/>
    </location>
</feature>
<feature type="region of interest" description="Disordered" evidence="1">
    <location>
        <begin position="383"/>
        <end position="434"/>
    </location>
</feature>
<protein>
    <recommendedName>
        <fullName evidence="2">BZIP domain-containing protein</fullName>
    </recommendedName>
</protein>
<feature type="compositionally biased region" description="Basic and acidic residues" evidence="1">
    <location>
        <begin position="383"/>
        <end position="394"/>
    </location>
</feature>
<reference evidence="3" key="1">
    <citation type="submission" date="2020-05" db="UniProtKB">
        <authorList>
            <consortium name="EnsemblMetazoa"/>
        </authorList>
    </citation>
    <scope>IDENTIFICATION</scope>
    <source>
        <strain evidence="3">BB02</strain>
    </source>
</reference>
<dbReference type="STRING" id="6526.A0A2C9KM89"/>
<dbReference type="InterPro" id="IPR004827">
    <property type="entry name" value="bZIP"/>
</dbReference>
<dbReference type="SUPFAM" id="SSF57959">
    <property type="entry name" value="Leucine zipper domain"/>
    <property type="match status" value="1"/>
</dbReference>
<accession>A0A2C9KM89</accession>